<dbReference type="OrthoDB" id="1724672at2759"/>
<dbReference type="PANTHER" id="PTHR13803">
    <property type="entry name" value="SEC24-RELATED PROTEIN"/>
    <property type="match status" value="1"/>
</dbReference>
<dbReference type="EMBL" id="JAACNH010000008">
    <property type="protein sequence ID" value="KAG8433983.1"/>
    <property type="molecule type" value="Genomic_DNA"/>
</dbReference>
<dbReference type="InterPro" id="IPR006896">
    <property type="entry name" value="Sec23/24_trunk_dom"/>
</dbReference>
<dbReference type="InterPro" id="IPR050550">
    <property type="entry name" value="SEC23_SEC24_subfamily"/>
</dbReference>
<evidence type="ECO:0000259" key="1">
    <source>
        <dbReference type="PROSITE" id="PS50234"/>
    </source>
</evidence>
<feature type="domain" description="VWFA" evidence="1">
    <location>
        <begin position="42"/>
        <end position="282"/>
    </location>
</feature>
<dbReference type="AlphaFoldDB" id="A0A8T2IQE7"/>
<dbReference type="GO" id="GO:0090110">
    <property type="term" value="P:COPII-coated vesicle cargo loading"/>
    <property type="evidence" value="ECO:0007669"/>
    <property type="project" value="TreeGrafter"/>
</dbReference>
<gene>
    <name evidence="2" type="ORF">GDO86_012369</name>
</gene>
<comment type="caution">
    <text evidence="2">The sequence shown here is derived from an EMBL/GenBank/DDBJ whole genome shotgun (WGS) entry which is preliminary data.</text>
</comment>
<evidence type="ECO:0000313" key="3">
    <source>
        <dbReference type="Proteomes" id="UP000812440"/>
    </source>
</evidence>
<dbReference type="PROSITE" id="PS50234">
    <property type="entry name" value="VWFA"/>
    <property type="match status" value="1"/>
</dbReference>
<dbReference type="Gene3D" id="3.40.50.410">
    <property type="entry name" value="von Willebrand factor, type A domain"/>
    <property type="match status" value="1"/>
</dbReference>
<accession>A0A8T2IQE7</accession>
<dbReference type="GO" id="GO:0000149">
    <property type="term" value="F:SNARE binding"/>
    <property type="evidence" value="ECO:0007669"/>
    <property type="project" value="TreeGrafter"/>
</dbReference>
<evidence type="ECO:0000313" key="2">
    <source>
        <dbReference type="EMBL" id="KAG8433983.1"/>
    </source>
</evidence>
<dbReference type="GO" id="GO:0030127">
    <property type="term" value="C:COPII vesicle coat"/>
    <property type="evidence" value="ECO:0007669"/>
    <property type="project" value="InterPro"/>
</dbReference>
<sequence>MWRCVFCGSENTLKETQNEHMSEDQLFLKDPPPGSPCEDDSILIFCVDISGSMSVTSEIENGPGLNGNHAVYVTRMEALKSGLLQCLSYLYEQQPKKRVALITFSDQVKIYGDGTTGPQILNDTELLDPDYLRSHGENQPMPRRLEETMNALRSKIECLTEMGATALGPAALVSIAMAAQKPGSKVIICTDGRANTDLGNLEDIAEEHLYHSSRLFYNNLADLALQHSVVVSVLTIEGTDCRLPELGQMADRTGGKVNIVHPLKLAQEFHSILEEEIIATDVKVKVYLPNYMYFVHEGHTDSILERTIGSTTHDTVLTVEFNVHSSKIQDVLRHSQLPVQVHMTYALLDGKRAHRILSHKRPVTNDSSAALEAINLSVLQIHIAQISAHLAIEGRVDEATRVALQLKELIALIMKHEKYELCEEGYEDWENSMSPIYEDLQSYGNSIKRRNEEAPAVKGFTDEMAKMMFHLKKAKNRVMKKLKHQSG</sequence>
<reference evidence="2" key="1">
    <citation type="thesis" date="2020" institute="ProQuest LLC" country="789 East Eisenhower Parkway, Ann Arbor, MI, USA">
        <title>Comparative Genomics and Chromosome Evolution.</title>
        <authorList>
            <person name="Mudd A.B."/>
        </authorList>
    </citation>
    <scope>NUCLEOTIDE SEQUENCE</scope>
    <source>
        <strain evidence="2">Female2</strain>
        <tissue evidence="2">Blood</tissue>
    </source>
</reference>
<dbReference type="InterPro" id="IPR002035">
    <property type="entry name" value="VWF_A"/>
</dbReference>
<dbReference type="PANTHER" id="PTHR13803:SF43">
    <property type="entry name" value="CIRCULARLY PERMUTATED RAS PROTEIN 1-LIKE"/>
    <property type="match status" value="1"/>
</dbReference>
<dbReference type="Proteomes" id="UP000812440">
    <property type="component" value="Chromosome 7"/>
</dbReference>
<dbReference type="InterPro" id="IPR036465">
    <property type="entry name" value="vWFA_dom_sf"/>
</dbReference>
<dbReference type="GO" id="GO:0070971">
    <property type="term" value="C:endoplasmic reticulum exit site"/>
    <property type="evidence" value="ECO:0007669"/>
    <property type="project" value="TreeGrafter"/>
</dbReference>
<dbReference type="Pfam" id="PF04811">
    <property type="entry name" value="Sec23_trunk"/>
    <property type="match status" value="1"/>
</dbReference>
<name>A0A8T2IQE7_9PIPI</name>
<dbReference type="GO" id="GO:0006886">
    <property type="term" value="P:intracellular protein transport"/>
    <property type="evidence" value="ECO:0007669"/>
    <property type="project" value="InterPro"/>
</dbReference>
<protein>
    <recommendedName>
        <fullName evidence="1">VWFA domain-containing protein</fullName>
    </recommendedName>
</protein>
<proteinExistence type="predicted"/>
<dbReference type="SUPFAM" id="SSF53300">
    <property type="entry name" value="vWA-like"/>
    <property type="match status" value="1"/>
</dbReference>
<keyword evidence="3" id="KW-1185">Reference proteome</keyword>
<dbReference type="GO" id="GO:0008270">
    <property type="term" value="F:zinc ion binding"/>
    <property type="evidence" value="ECO:0007669"/>
    <property type="project" value="TreeGrafter"/>
</dbReference>
<organism evidence="2 3">
    <name type="scientific">Hymenochirus boettgeri</name>
    <name type="common">Congo dwarf clawed frog</name>
    <dbReference type="NCBI Taxonomy" id="247094"/>
    <lineage>
        <taxon>Eukaryota</taxon>
        <taxon>Metazoa</taxon>
        <taxon>Chordata</taxon>
        <taxon>Craniata</taxon>
        <taxon>Vertebrata</taxon>
        <taxon>Euteleostomi</taxon>
        <taxon>Amphibia</taxon>
        <taxon>Batrachia</taxon>
        <taxon>Anura</taxon>
        <taxon>Pipoidea</taxon>
        <taxon>Pipidae</taxon>
        <taxon>Pipinae</taxon>
        <taxon>Hymenochirus</taxon>
    </lineage>
</organism>